<dbReference type="Proteomes" id="UP001064933">
    <property type="component" value="Chromosome"/>
</dbReference>
<gene>
    <name evidence="9" type="ORF">N4261_14275</name>
</gene>
<keyword evidence="3" id="KW-0808">Transferase</keyword>
<evidence type="ECO:0000256" key="1">
    <source>
        <dbReference type="ARBA" id="ARBA00004141"/>
    </source>
</evidence>
<dbReference type="SUPFAM" id="SSF53448">
    <property type="entry name" value="Nucleotide-diphospho-sugar transferases"/>
    <property type="match status" value="1"/>
</dbReference>
<keyword evidence="5 7" id="KW-1133">Transmembrane helix</keyword>
<dbReference type="InterPro" id="IPR029044">
    <property type="entry name" value="Nucleotide-diphossugar_trans"/>
</dbReference>
<dbReference type="Pfam" id="PF00535">
    <property type="entry name" value="Glycos_transf_2"/>
    <property type="match status" value="1"/>
</dbReference>
<sequence length="321" mass="35784">MDTVRPSRLRLSCVIPCHNEARNLRDLLPRLCETLTDCCDAWELILVDDGSRDDTAALLKICARQPGVRAIRLSRNFGKEAALTAGLTEAAGDVVVMMDADLQHDPALIPSFIAHWARGADMVYAVRERRDDEAWFKRLGVRLFYGLLNRAGRFEVPAGAGDFRLLDRHVVDALLALPERNRFMKGLYAWVGHTSVAVPYQPDERAHGRSHFPPLRLIQLALDGLTSFTTWPLRAVSAVGVMLALAAFIYGAYLTLVFFVYGHVVSGWTTIVVSLMLFAGLQLLSLGILGEYIGRIFEEVKARPLYVVRDQWGRGLPPAQE</sequence>
<protein>
    <submittedName>
        <fullName evidence="9">Glycosyltransferase family 2 protein</fullName>
    </submittedName>
</protein>
<feature type="transmembrane region" description="Helical" evidence="7">
    <location>
        <begin position="267"/>
        <end position="289"/>
    </location>
</feature>
<evidence type="ECO:0000256" key="5">
    <source>
        <dbReference type="ARBA" id="ARBA00022989"/>
    </source>
</evidence>
<dbReference type="InterPro" id="IPR001173">
    <property type="entry name" value="Glyco_trans_2-like"/>
</dbReference>
<evidence type="ECO:0000256" key="2">
    <source>
        <dbReference type="ARBA" id="ARBA00022676"/>
    </source>
</evidence>
<keyword evidence="4 7" id="KW-0812">Transmembrane</keyword>
<dbReference type="EMBL" id="CP104562">
    <property type="protein sequence ID" value="UXH80890.1"/>
    <property type="molecule type" value="Genomic_DNA"/>
</dbReference>
<evidence type="ECO:0000256" key="7">
    <source>
        <dbReference type="SAM" id="Phobius"/>
    </source>
</evidence>
<dbReference type="Gene3D" id="3.90.550.10">
    <property type="entry name" value="Spore Coat Polysaccharide Biosynthesis Protein SpsA, Chain A"/>
    <property type="match status" value="1"/>
</dbReference>
<keyword evidence="2" id="KW-0328">Glycosyltransferase</keyword>
<evidence type="ECO:0000259" key="8">
    <source>
        <dbReference type="Pfam" id="PF00535"/>
    </source>
</evidence>
<name>A0ABY6B917_9BURK</name>
<reference evidence="9" key="1">
    <citation type="submission" date="2022-10" db="EMBL/GenBank/DDBJ databases">
        <title>Characterization and whole genome sequencing of a new Roseateles species, isolated from fresh water.</title>
        <authorList>
            <person name="Guliayeva D.Y."/>
            <person name="Akhremchuk A.E."/>
            <person name="Sikolenko M.A."/>
            <person name="Valentovich L.N."/>
            <person name="Sidarenka A.V."/>
        </authorList>
    </citation>
    <scope>NUCLEOTIDE SEQUENCE</scope>
    <source>
        <strain evidence="9">BIM B-1768</strain>
    </source>
</reference>
<evidence type="ECO:0000313" key="9">
    <source>
        <dbReference type="EMBL" id="UXH80890.1"/>
    </source>
</evidence>
<feature type="domain" description="Glycosyltransferase 2-like" evidence="8">
    <location>
        <begin position="12"/>
        <end position="174"/>
    </location>
</feature>
<keyword evidence="10" id="KW-1185">Reference proteome</keyword>
<evidence type="ECO:0000313" key="10">
    <source>
        <dbReference type="Proteomes" id="UP001064933"/>
    </source>
</evidence>
<dbReference type="PANTHER" id="PTHR48090:SF1">
    <property type="entry name" value="PROPHAGE BACTOPRENOL GLUCOSYL TRANSFERASE HOMOLOG"/>
    <property type="match status" value="1"/>
</dbReference>
<keyword evidence="6 7" id="KW-0472">Membrane</keyword>
<feature type="transmembrane region" description="Helical" evidence="7">
    <location>
        <begin position="235"/>
        <end position="261"/>
    </location>
</feature>
<accession>A0ABY6B917</accession>
<dbReference type="CDD" id="cd04187">
    <property type="entry name" value="DPM1_like_bac"/>
    <property type="match status" value="1"/>
</dbReference>
<dbReference type="PANTHER" id="PTHR48090">
    <property type="entry name" value="UNDECAPRENYL-PHOSPHATE 4-DEOXY-4-FORMAMIDO-L-ARABINOSE TRANSFERASE-RELATED"/>
    <property type="match status" value="1"/>
</dbReference>
<dbReference type="InterPro" id="IPR050256">
    <property type="entry name" value="Glycosyltransferase_2"/>
</dbReference>
<proteinExistence type="predicted"/>
<comment type="subcellular location">
    <subcellularLocation>
        <location evidence="1">Membrane</location>
        <topology evidence="1">Multi-pass membrane protein</topology>
    </subcellularLocation>
</comment>
<evidence type="ECO:0000256" key="4">
    <source>
        <dbReference type="ARBA" id="ARBA00022692"/>
    </source>
</evidence>
<organism evidence="9 10">
    <name type="scientific">Roseateles amylovorans</name>
    <dbReference type="NCBI Taxonomy" id="2978473"/>
    <lineage>
        <taxon>Bacteria</taxon>
        <taxon>Pseudomonadati</taxon>
        <taxon>Pseudomonadota</taxon>
        <taxon>Betaproteobacteria</taxon>
        <taxon>Burkholderiales</taxon>
        <taxon>Sphaerotilaceae</taxon>
        <taxon>Roseateles</taxon>
    </lineage>
</organism>
<evidence type="ECO:0000256" key="3">
    <source>
        <dbReference type="ARBA" id="ARBA00022679"/>
    </source>
</evidence>
<evidence type="ECO:0000256" key="6">
    <source>
        <dbReference type="ARBA" id="ARBA00023136"/>
    </source>
</evidence>